<sequence length="346" mass="39451">MKFGLFTHVPWPEGNEPQQVFRNTVEEIQYAEEVGFTGAWLAEHHFSRYGMASSCLVFAGHLAARTSKIRIGTAVLVPPLHNPIRLAEDTATVDVLSDGRLDVGFGRGTAGYEYRGYNMDRDESQERFQESIGVIKGMWTTREYSHKGKYYQVNSASLTPPPLQRPHPPIYIASSRTEETLKFIAASGHPLIVGAVLDNDDSLDLCRRYAEFSRQAGHNVPISEIPFFRYTHVGETEELARQGARAGINWTMDMTQWRRSFDQGSEVYESLEEWRRTRAELPTDFEYIYENRSVIGSPEQCVQKIKALQKEGVEYFVCNFSFGGIEHSQLMRSMKLFAEEVMPHFA</sequence>
<keyword evidence="2" id="KW-0503">Monooxygenase</keyword>
<evidence type="ECO:0000256" key="1">
    <source>
        <dbReference type="ARBA" id="ARBA00023002"/>
    </source>
</evidence>
<dbReference type="PANTHER" id="PTHR30137:SF8">
    <property type="entry name" value="BLR5498 PROTEIN"/>
    <property type="match status" value="1"/>
</dbReference>
<dbReference type="AlphaFoldDB" id="A0A382E2W7"/>
<reference evidence="4" key="1">
    <citation type="submission" date="2018-05" db="EMBL/GenBank/DDBJ databases">
        <authorList>
            <person name="Lanie J.A."/>
            <person name="Ng W.-L."/>
            <person name="Kazmierczak K.M."/>
            <person name="Andrzejewski T.M."/>
            <person name="Davidsen T.M."/>
            <person name="Wayne K.J."/>
            <person name="Tettelin H."/>
            <person name="Glass J.I."/>
            <person name="Rusch D."/>
            <person name="Podicherti R."/>
            <person name="Tsui H.-C.T."/>
            <person name="Winkler M.E."/>
        </authorList>
    </citation>
    <scope>NUCLEOTIDE SEQUENCE</scope>
</reference>
<dbReference type="SUPFAM" id="SSF51679">
    <property type="entry name" value="Bacterial luciferase-like"/>
    <property type="match status" value="1"/>
</dbReference>
<feature type="domain" description="Luciferase-like" evidence="3">
    <location>
        <begin position="1"/>
        <end position="314"/>
    </location>
</feature>
<name>A0A382E2W7_9ZZZZ</name>
<dbReference type="GO" id="GO:0004497">
    <property type="term" value="F:monooxygenase activity"/>
    <property type="evidence" value="ECO:0007669"/>
    <property type="project" value="UniProtKB-KW"/>
</dbReference>
<protein>
    <recommendedName>
        <fullName evidence="3">Luciferase-like domain-containing protein</fullName>
    </recommendedName>
</protein>
<evidence type="ECO:0000256" key="2">
    <source>
        <dbReference type="ARBA" id="ARBA00023033"/>
    </source>
</evidence>
<evidence type="ECO:0000259" key="3">
    <source>
        <dbReference type="Pfam" id="PF00296"/>
    </source>
</evidence>
<accession>A0A382E2W7</accession>
<dbReference type="InterPro" id="IPR011251">
    <property type="entry name" value="Luciferase-like_dom"/>
</dbReference>
<gene>
    <name evidence="4" type="ORF">METZ01_LOCUS197633</name>
</gene>
<organism evidence="4">
    <name type="scientific">marine metagenome</name>
    <dbReference type="NCBI Taxonomy" id="408172"/>
    <lineage>
        <taxon>unclassified sequences</taxon>
        <taxon>metagenomes</taxon>
        <taxon>ecological metagenomes</taxon>
    </lineage>
</organism>
<evidence type="ECO:0000313" key="4">
    <source>
        <dbReference type="EMBL" id="SVB44779.1"/>
    </source>
</evidence>
<dbReference type="GO" id="GO:0005829">
    <property type="term" value="C:cytosol"/>
    <property type="evidence" value="ECO:0007669"/>
    <property type="project" value="TreeGrafter"/>
</dbReference>
<dbReference type="EMBL" id="UINC01042317">
    <property type="protein sequence ID" value="SVB44779.1"/>
    <property type="molecule type" value="Genomic_DNA"/>
</dbReference>
<dbReference type="PANTHER" id="PTHR30137">
    <property type="entry name" value="LUCIFERASE-LIKE MONOOXYGENASE"/>
    <property type="match status" value="1"/>
</dbReference>
<dbReference type="GO" id="GO:0016705">
    <property type="term" value="F:oxidoreductase activity, acting on paired donors, with incorporation or reduction of molecular oxygen"/>
    <property type="evidence" value="ECO:0007669"/>
    <property type="project" value="InterPro"/>
</dbReference>
<dbReference type="InterPro" id="IPR036661">
    <property type="entry name" value="Luciferase-like_sf"/>
</dbReference>
<keyword evidence="1" id="KW-0560">Oxidoreductase</keyword>
<proteinExistence type="predicted"/>
<dbReference type="Pfam" id="PF00296">
    <property type="entry name" value="Bac_luciferase"/>
    <property type="match status" value="1"/>
</dbReference>
<dbReference type="Gene3D" id="3.20.20.30">
    <property type="entry name" value="Luciferase-like domain"/>
    <property type="match status" value="1"/>
</dbReference>
<dbReference type="InterPro" id="IPR050766">
    <property type="entry name" value="Bact_Lucif_Oxidored"/>
</dbReference>